<proteinExistence type="predicted"/>
<reference evidence="1" key="1">
    <citation type="submission" date="2023-08" db="EMBL/GenBank/DDBJ databases">
        <title>Black Yeasts Isolated from many extreme environments.</title>
        <authorList>
            <person name="Coleine C."/>
            <person name="Stajich J.E."/>
            <person name="Selbmann L."/>
        </authorList>
    </citation>
    <scope>NUCLEOTIDE SEQUENCE</scope>
    <source>
        <strain evidence="1">CCFEE 5810</strain>
    </source>
</reference>
<accession>A0AAN7WAQ9</accession>
<evidence type="ECO:0000313" key="2">
    <source>
        <dbReference type="Proteomes" id="UP001310594"/>
    </source>
</evidence>
<dbReference type="Proteomes" id="UP001310594">
    <property type="component" value="Unassembled WGS sequence"/>
</dbReference>
<name>A0AAN7WAQ9_9PEZI</name>
<dbReference type="AlphaFoldDB" id="A0AAN7WAQ9"/>
<sequence>MSTPTPGLMFATSRSIPPTTEAQLNNFYQNEHLPDVLSYGAVKMTKRYKNVNPESAFPYLALYPVDDVDYFKSKDFEKVVEETKLSRTFGGKSFYDFLEFEIGSWTKIQTYESPSTKPAPTSHAKTLIAVTMQPDPSPDNDPDSWYKKQYLDTMAQLPSYRRTTRYKRVAAGDGDGEGEGKLSSFLVLHEYDCTADELPDPREEYVRRCEVWGREVWELVEVQGDGGRQL</sequence>
<dbReference type="EMBL" id="JAVRQU010000016">
    <property type="protein sequence ID" value="KAK5694018.1"/>
    <property type="molecule type" value="Genomic_DNA"/>
</dbReference>
<gene>
    <name evidence="1" type="ORF">LTR97_009636</name>
</gene>
<evidence type="ECO:0000313" key="1">
    <source>
        <dbReference type="EMBL" id="KAK5694018.1"/>
    </source>
</evidence>
<comment type="caution">
    <text evidence="1">The sequence shown here is derived from an EMBL/GenBank/DDBJ whole genome shotgun (WGS) entry which is preliminary data.</text>
</comment>
<organism evidence="1 2">
    <name type="scientific">Elasticomyces elasticus</name>
    <dbReference type="NCBI Taxonomy" id="574655"/>
    <lineage>
        <taxon>Eukaryota</taxon>
        <taxon>Fungi</taxon>
        <taxon>Dikarya</taxon>
        <taxon>Ascomycota</taxon>
        <taxon>Pezizomycotina</taxon>
        <taxon>Dothideomycetes</taxon>
        <taxon>Dothideomycetidae</taxon>
        <taxon>Mycosphaerellales</taxon>
        <taxon>Teratosphaeriaceae</taxon>
        <taxon>Elasticomyces</taxon>
    </lineage>
</organism>
<protein>
    <submittedName>
        <fullName evidence="1">Uncharacterized protein</fullName>
    </submittedName>
</protein>